<evidence type="ECO:0000313" key="2">
    <source>
        <dbReference type="EMBL" id="MFD1709827.1"/>
    </source>
</evidence>
<evidence type="ECO:0000256" key="1">
    <source>
        <dbReference type="SAM" id="MobiDB-lite"/>
    </source>
</evidence>
<dbReference type="Proteomes" id="UP001597304">
    <property type="component" value="Unassembled WGS sequence"/>
</dbReference>
<sequence length="261" mass="29884">MSANAWFRLYAEFANDPKVQIMPEHMQRRLIMLMCLRCGNVLETLHETELAFHLRISDSELADTKALFMQKGFIDDAWNLLNWDKRQFKSDSSTDRVRAYRNKNKASETLHETEVKRSSNALDTDTDTDTDKEDTSPSAAIVSLPTDRQPPCEYQAVVDLYNETLPELPSARLMTEKRKKAIKSFWTWVLTAKKSDGKPRATNSSEALGWIGEYFARARDNDFLMGRTPPTGQHANWRCDLDFLLTDKGKTQVIEKARAAA</sequence>
<feature type="compositionally biased region" description="Basic and acidic residues" evidence="1">
    <location>
        <begin position="105"/>
        <end position="117"/>
    </location>
</feature>
<dbReference type="EMBL" id="JBHUEJ010000011">
    <property type="protein sequence ID" value="MFD1709827.1"/>
    <property type="molecule type" value="Genomic_DNA"/>
</dbReference>
<gene>
    <name evidence="2" type="ORF">ACFSF0_04365</name>
</gene>
<accession>A0ABW4KRV1</accession>
<protein>
    <recommendedName>
        <fullName evidence="4">DUF1376 domain-containing protein</fullName>
    </recommendedName>
</protein>
<comment type="caution">
    <text evidence="2">The sequence shown here is derived from an EMBL/GenBank/DDBJ whole genome shotgun (WGS) entry which is preliminary data.</text>
</comment>
<name>A0ABW4KRV1_9BURK</name>
<evidence type="ECO:0000313" key="3">
    <source>
        <dbReference type="Proteomes" id="UP001597304"/>
    </source>
</evidence>
<evidence type="ECO:0008006" key="4">
    <source>
        <dbReference type="Google" id="ProtNLM"/>
    </source>
</evidence>
<proteinExistence type="predicted"/>
<reference evidence="3" key="1">
    <citation type="journal article" date="2019" name="Int. J. Syst. Evol. Microbiol.">
        <title>The Global Catalogue of Microorganisms (GCM) 10K type strain sequencing project: providing services to taxonomists for standard genome sequencing and annotation.</title>
        <authorList>
            <consortium name="The Broad Institute Genomics Platform"/>
            <consortium name="The Broad Institute Genome Sequencing Center for Infectious Disease"/>
            <person name="Wu L."/>
            <person name="Ma J."/>
        </authorList>
    </citation>
    <scope>NUCLEOTIDE SEQUENCE [LARGE SCALE GENOMIC DNA]</scope>
    <source>
        <strain evidence="3">LMG 29247</strain>
    </source>
</reference>
<keyword evidence="3" id="KW-1185">Reference proteome</keyword>
<feature type="region of interest" description="Disordered" evidence="1">
    <location>
        <begin position="102"/>
        <end position="146"/>
    </location>
</feature>
<organism evidence="2 3">
    <name type="scientific">Ottowia flava</name>
    <dbReference type="NCBI Taxonomy" id="2675430"/>
    <lineage>
        <taxon>Bacteria</taxon>
        <taxon>Pseudomonadati</taxon>
        <taxon>Pseudomonadota</taxon>
        <taxon>Betaproteobacteria</taxon>
        <taxon>Burkholderiales</taxon>
        <taxon>Comamonadaceae</taxon>
        <taxon>Ottowia</taxon>
    </lineage>
</organism>
<dbReference type="RefSeq" id="WP_255507788.1">
    <property type="nucleotide sequence ID" value="NZ_JBHUEJ010000011.1"/>
</dbReference>